<dbReference type="Gene3D" id="3.90.1720.10">
    <property type="entry name" value="endopeptidase domain like (from Nostoc punctiforme)"/>
    <property type="match status" value="1"/>
</dbReference>
<keyword evidence="6" id="KW-0732">Signal</keyword>
<reference evidence="8" key="1">
    <citation type="submission" date="2021-01" db="EMBL/GenBank/DDBJ databases">
        <title>Whole genome shotgun sequence of Virgisporangium aliadipatigenens NBRC 105644.</title>
        <authorList>
            <person name="Komaki H."/>
            <person name="Tamura T."/>
        </authorList>
    </citation>
    <scope>NUCLEOTIDE SEQUENCE</scope>
    <source>
        <strain evidence="8">NBRC 105644</strain>
    </source>
</reference>
<comment type="similarity">
    <text evidence="1">Belongs to the peptidase C40 family.</text>
</comment>
<dbReference type="GO" id="GO:0006508">
    <property type="term" value="P:proteolysis"/>
    <property type="evidence" value="ECO:0007669"/>
    <property type="project" value="UniProtKB-KW"/>
</dbReference>
<name>A0A8J4DRM8_9ACTN</name>
<evidence type="ECO:0000256" key="1">
    <source>
        <dbReference type="ARBA" id="ARBA00007074"/>
    </source>
</evidence>
<dbReference type="InterPro" id="IPR038765">
    <property type="entry name" value="Papain-like_cys_pep_sf"/>
</dbReference>
<keyword evidence="4" id="KW-0788">Thiol protease</keyword>
<feature type="signal peptide" evidence="6">
    <location>
        <begin position="1"/>
        <end position="26"/>
    </location>
</feature>
<dbReference type="Pfam" id="PF00877">
    <property type="entry name" value="NLPC_P60"/>
    <property type="match status" value="1"/>
</dbReference>
<dbReference type="SUPFAM" id="SSF54001">
    <property type="entry name" value="Cysteine proteinases"/>
    <property type="match status" value="1"/>
</dbReference>
<dbReference type="Gene3D" id="6.10.250.3150">
    <property type="match status" value="1"/>
</dbReference>
<proteinExistence type="inferred from homology"/>
<feature type="domain" description="NlpC/P60" evidence="7">
    <location>
        <begin position="207"/>
        <end position="328"/>
    </location>
</feature>
<dbReference type="PANTHER" id="PTHR47359">
    <property type="entry name" value="PEPTIDOGLYCAN DL-ENDOPEPTIDASE CWLO"/>
    <property type="match status" value="1"/>
</dbReference>
<evidence type="ECO:0000256" key="5">
    <source>
        <dbReference type="SAM" id="Coils"/>
    </source>
</evidence>
<protein>
    <recommendedName>
        <fullName evidence="7">NlpC/P60 domain-containing protein</fullName>
    </recommendedName>
</protein>
<evidence type="ECO:0000256" key="3">
    <source>
        <dbReference type="ARBA" id="ARBA00022801"/>
    </source>
</evidence>
<dbReference type="PANTHER" id="PTHR47359:SF3">
    <property type="entry name" value="NLP_P60 DOMAIN-CONTAINING PROTEIN-RELATED"/>
    <property type="match status" value="1"/>
</dbReference>
<dbReference type="AlphaFoldDB" id="A0A8J4DRM8"/>
<evidence type="ECO:0000256" key="6">
    <source>
        <dbReference type="SAM" id="SignalP"/>
    </source>
</evidence>
<accession>A0A8J4DRM8</accession>
<evidence type="ECO:0000259" key="7">
    <source>
        <dbReference type="PROSITE" id="PS51935"/>
    </source>
</evidence>
<feature type="chain" id="PRO_5038657448" description="NlpC/P60 domain-containing protein" evidence="6">
    <location>
        <begin position="27"/>
        <end position="328"/>
    </location>
</feature>
<evidence type="ECO:0000313" key="9">
    <source>
        <dbReference type="Proteomes" id="UP000619260"/>
    </source>
</evidence>
<sequence length="328" mass="35612">MERARFKSLLAAACGLLVAVSIGASAHANPSTAELEKQIDEAWSKLEPTIEEHNRVKIELNANREKANKLADQLKPLEAKIDEVRGKVGGFAVMQYKTGRSGAFNALLGSGSQETFVDDISRLEMMASRQNESIADVVKLRNEYNTQKRALDELVAKLDAQEKDLAGKTVQIEADIKKLNEMRLQAYGTTQGPGSIAPVACPLQYPGGAAGIAVRTACNQVGKSYVFGAEGPNTFDCSGLTKFAWAKAGVDLYHYTVTQFNSTKTVARADLRPADLVFFNNLAHMGMYIGKDSSGVEWMVHAPTTGDVVRLKRVDGFPDIEGFRRPGG</sequence>
<dbReference type="PROSITE" id="PS51935">
    <property type="entry name" value="NLPC_P60"/>
    <property type="match status" value="1"/>
</dbReference>
<organism evidence="8 9">
    <name type="scientific">Virgisporangium aliadipatigenens</name>
    <dbReference type="NCBI Taxonomy" id="741659"/>
    <lineage>
        <taxon>Bacteria</taxon>
        <taxon>Bacillati</taxon>
        <taxon>Actinomycetota</taxon>
        <taxon>Actinomycetes</taxon>
        <taxon>Micromonosporales</taxon>
        <taxon>Micromonosporaceae</taxon>
        <taxon>Virgisporangium</taxon>
    </lineage>
</organism>
<evidence type="ECO:0000256" key="2">
    <source>
        <dbReference type="ARBA" id="ARBA00022670"/>
    </source>
</evidence>
<keyword evidence="3" id="KW-0378">Hydrolase</keyword>
<feature type="coiled-coil region" evidence="5">
    <location>
        <begin position="137"/>
        <end position="171"/>
    </location>
</feature>
<evidence type="ECO:0000313" key="8">
    <source>
        <dbReference type="EMBL" id="GIJ47231.1"/>
    </source>
</evidence>
<dbReference type="GO" id="GO:0008234">
    <property type="term" value="F:cysteine-type peptidase activity"/>
    <property type="evidence" value="ECO:0007669"/>
    <property type="project" value="UniProtKB-KW"/>
</dbReference>
<feature type="coiled-coil region" evidence="5">
    <location>
        <begin position="50"/>
        <end position="87"/>
    </location>
</feature>
<keyword evidence="5" id="KW-0175">Coiled coil</keyword>
<keyword evidence="2" id="KW-0645">Protease</keyword>
<dbReference type="Proteomes" id="UP000619260">
    <property type="component" value="Unassembled WGS sequence"/>
</dbReference>
<dbReference type="InterPro" id="IPR051794">
    <property type="entry name" value="PG_Endopeptidase_C40"/>
</dbReference>
<comment type="caution">
    <text evidence="8">The sequence shown here is derived from an EMBL/GenBank/DDBJ whole genome shotgun (WGS) entry which is preliminary data.</text>
</comment>
<dbReference type="InterPro" id="IPR000064">
    <property type="entry name" value="NLP_P60_dom"/>
</dbReference>
<evidence type="ECO:0000256" key="4">
    <source>
        <dbReference type="ARBA" id="ARBA00022807"/>
    </source>
</evidence>
<dbReference type="EMBL" id="BOPF01000014">
    <property type="protein sequence ID" value="GIJ47231.1"/>
    <property type="molecule type" value="Genomic_DNA"/>
</dbReference>
<gene>
    <name evidence="8" type="ORF">Val02_41170</name>
</gene>
<keyword evidence="9" id="KW-1185">Reference proteome</keyword>